<reference evidence="4" key="1">
    <citation type="journal article" date="2022" name="Int. J. Syst. Evol. Microbiol.">
        <title>Anaeromyxobacter oryzae sp. nov., Anaeromyxobacter diazotrophicus sp. nov. and Anaeromyxobacter paludicola sp. nov., isolated from paddy soils.</title>
        <authorList>
            <person name="Itoh H."/>
            <person name="Xu Z."/>
            <person name="Mise K."/>
            <person name="Masuda Y."/>
            <person name="Ushijima N."/>
            <person name="Hayakawa C."/>
            <person name="Shiratori Y."/>
            <person name="Senoo K."/>
        </authorList>
    </citation>
    <scope>NUCLEOTIDE SEQUENCE [LARGE SCALE GENOMIC DNA]</scope>
    <source>
        <strain evidence="4">Red630</strain>
    </source>
</reference>
<keyword evidence="1" id="KW-0732">Signal</keyword>
<evidence type="ECO:0000256" key="1">
    <source>
        <dbReference type="SAM" id="SignalP"/>
    </source>
</evidence>
<accession>A0ABM7XAA5</accession>
<dbReference type="Pfam" id="PF09699">
    <property type="entry name" value="Paired_CXXCH_1"/>
    <property type="match status" value="1"/>
</dbReference>
<organism evidence="3 4">
    <name type="scientific">Anaeromyxobacter paludicola</name>
    <dbReference type="NCBI Taxonomy" id="2918171"/>
    <lineage>
        <taxon>Bacteria</taxon>
        <taxon>Pseudomonadati</taxon>
        <taxon>Myxococcota</taxon>
        <taxon>Myxococcia</taxon>
        <taxon>Myxococcales</taxon>
        <taxon>Cystobacterineae</taxon>
        <taxon>Anaeromyxobacteraceae</taxon>
        <taxon>Anaeromyxobacter</taxon>
    </lineage>
</organism>
<dbReference type="EMBL" id="AP025592">
    <property type="protein sequence ID" value="BDG08783.1"/>
    <property type="molecule type" value="Genomic_DNA"/>
</dbReference>
<name>A0ABM7XAA5_9BACT</name>
<dbReference type="InterPro" id="IPR036280">
    <property type="entry name" value="Multihaem_cyt_sf"/>
</dbReference>
<dbReference type="RefSeq" id="WP_248346009.1">
    <property type="nucleotide sequence ID" value="NZ_AP025592.1"/>
</dbReference>
<keyword evidence="4" id="KW-1185">Reference proteome</keyword>
<dbReference type="NCBIfam" id="TIGR01905">
    <property type="entry name" value="paired_CXXCH_1"/>
    <property type="match status" value="1"/>
</dbReference>
<sequence length="139" mass="14523">MRRARAAAGAGFAAAWLLVGWAAPAASPRGAGTCTLSWSSRAAGSRTCLSCHDGSLAHAALPARAAAGEPLSNHPVAIDYEAARERDPRLRPAAQLPPEIRLVEGRLECTTCHDPRSTLPASTALPMRGSQLCFACHDL</sequence>
<evidence type="ECO:0000259" key="2">
    <source>
        <dbReference type="Pfam" id="PF09699"/>
    </source>
</evidence>
<dbReference type="InterPro" id="IPR010177">
    <property type="entry name" value="Paired_CXXCH_1"/>
</dbReference>
<proteinExistence type="predicted"/>
<gene>
    <name evidence="3" type="ORF">AMPC_18960</name>
</gene>
<evidence type="ECO:0000313" key="4">
    <source>
        <dbReference type="Proteomes" id="UP001162734"/>
    </source>
</evidence>
<dbReference type="Proteomes" id="UP001162734">
    <property type="component" value="Chromosome"/>
</dbReference>
<protein>
    <recommendedName>
        <fullName evidence="2">Doubled CXXCH motif domain-containing protein</fullName>
    </recommendedName>
</protein>
<feature type="chain" id="PRO_5045507632" description="Doubled CXXCH motif domain-containing protein" evidence="1">
    <location>
        <begin position="26"/>
        <end position="139"/>
    </location>
</feature>
<feature type="signal peptide" evidence="1">
    <location>
        <begin position="1"/>
        <end position="25"/>
    </location>
</feature>
<feature type="domain" description="Doubled CXXCH motif" evidence="2">
    <location>
        <begin position="108"/>
        <end position="138"/>
    </location>
</feature>
<dbReference type="SUPFAM" id="SSF48695">
    <property type="entry name" value="Multiheme cytochromes"/>
    <property type="match status" value="1"/>
</dbReference>
<evidence type="ECO:0000313" key="3">
    <source>
        <dbReference type="EMBL" id="BDG08783.1"/>
    </source>
</evidence>